<dbReference type="PANTHER" id="PTHR36203">
    <property type="entry name" value="ASCORBATE-SPECIFIC PTS SYSTEM EIIA COMPONENT"/>
    <property type="match status" value="1"/>
</dbReference>
<comment type="subcellular location">
    <subcellularLocation>
        <location evidence="1">Cytoplasm</location>
    </subcellularLocation>
</comment>
<keyword evidence="4" id="KW-0597">Phosphoprotein</keyword>
<dbReference type="SUPFAM" id="SSF55804">
    <property type="entry name" value="Phoshotransferase/anion transport protein"/>
    <property type="match status" value="1"/>
</dbReference>
<dbReference type="InterPro" id="IPR016152">
    <property type="entry name" value="PTrfase/Anion_transptr"/>
</dbReference>
<evidence type="ECO:0000256" key="10">
    <source>
        <dbReference type="ARBA" id="ARBA00042072"/>
    </source>
</evidence>
<keyword evidence="7" id="KW-0418">Kinase</keyword>
<evidence type="ECO:0000256" key="4">
    <source>
        <dbReference type="ARBA" id="ARBA00022553"/>
    </source>
</evidence>
<comment type="function">
    <text evidence="8">The phosphoenolpyruvate-dependent sugar phosphotransferase system (sugar PTS), a major carbohydrate active transport system, catalyzes the phosphorylation of incoming sugar substrates concomitantly with their translocation across the cell membrane. The enzyme II UlaABC PTS system is involved in ascorbate transport.</text>
</comment>
<accession>A0ABV4D561</accession>
<reference evidence="12 13" key="1">
    <citation type="submission" date="2024-03" db="EMBL/GenBank/DDBJ databases">
        <title>Mouse gut bacterial collection (mGBC) of GemPharmatech.</title>
        <authorList>
            <person name="He Y."/>
            <person name="Dong L."/>
            <person name="Wu D."/>
            <person name="Gao X."/>
            <person name="Lin Z."/>
        </authorList>
    </citation>
    <scope>NUCLEOTIDE SEQUENCE [LARGE SCALE GENOMIC DNA]</scope>
    <source>
        <strain evidence="12 13">20-218</strain>
    </source>
</reference>
<dbReference type="Pfam" id="PF00359">
    <property type="entry name" value="PTS_EIIA_2"/>
    <property type="match status" value="1"/>
</dbReference>
<evidence type="ECO:0000259" key="11">
    <source>
        <dbReference type="PROSITE" id="PS51094"/>
    </source>
</evidence>
<gene>
    <name evidence="12" type="ORF">AALM99_00370</name>
</gene>
<keyword evidence="13" id="KW-1185">Reference proteome</keyword>
<keyword evidence="5" id="KW-0808">Transferase</keyword>
<evidence type="ECO:0000256" key="9">
    <source>
        <dbReference type="ARBA" id="ARBA00041175"/>
    </source>
</evidence>
<evidence type="ECO:0000256" key="1">
    <source>
        <dbReference type="ARBA" id="ARBA00004496"/>
    </source>
</evidence>
<dbReference type="InterPro" id="IPR051351">
    <property type="entry name" value="Ascorbate-PTS_EIIA_comp"/>
</dbReference>
<keyword evidence="2" id="KW-0813">Transport</keyword>
<comment type="caution">
    <text evidence="12">The sequence shown here is derived from an EMBL/GenBank/DDBJ whole genome shotgun (WGS) entry which is preliminary data.</text>
</comment>
<dbReference type="PROSITE" id="PS51094">
    <property type="entry name" value="PTS_EIIA_TYPE_2"/>
    <property type="match status" value="1"/>
</dbReference>
<proteinExistence type="predicted"/>
<evidence type="ECO:0000313" key="12">
    <source>
        <dbReference type="EMBL" id="MEY8536898.1"/>
    </source>
</evidence>
<keyword evidence="12" id="KW-0762">Sugar transport</keyword>
<keyword evidence="6" id="KW-0598">Phosphotransferase system</keyword>
<name>A0ABV4D561_9LACT</name>
<organism evidence="12 13">
    <name type="scientific">Lactococcus muris</name>
    <dbReference type="NCBI Taxonomy" id="2941330"/>
    <lineage>
        <taxon>Bacteria</taxon>
        <taxon>Bacillati</taxon>
        <taxon>Bacillota</taxon>
        <taxon>Bacilli</taxon>
        <taxon>Lactobacillales</taxon>
        <taxon>Streptococcaceae</taxon>
        <taxon>Lactococcus</taxon>
    </lineage>
</organism>
<sequence>MNLMQSLKENDSICLGLRAQNWAEAIKLSVKPLIDSGAVTEAYYHAILELTEKYGPYYILMPGMAMPHARPEAGVNRTAFSLISLTEPVTFSDGKEVSVLLTLAAISSEIHTSVAIPQIVALFELENSIERLVAAKHKEEIFKMLEESKSNPFLQELNLDRKI</sequence>
<evidence type="ECO:0000256" key="5">
    <source>
        <dbReference type="ARBA" id="ARBA00022679"/>
    </source>
</evidence>
<evidence type="ECO:0000313" key="13">
    <source>
        <dbReference type="Proteomes" id="UP001565242"/>
    </source>
</evidence>
<dbReference type="Proteomes" id="UP001565242">
    <property type="component" value="Unassembled WGS sequence"/>
</dbReference>
<evidence type="ECO:0000256" key="3">
    <source>
        <dbReference type="ARBA" id="ARBA00022490"/>
    </source>
</evidence>
<feature type="domain" description="PTS EIIA type-2" evidence="11">
    <location>
        <begin position="6"/>
        <end position="148"/>
    </location>
</feature>
<dbReference type="InterPro" id="IPR002178">
    <property type="entry name" value="PTS_EIIA_type-2_dom"/>
</dbReference>
<dbReference type="Gene3D" id="3.40.930.10">
    <property type="entry name" value="Mannitol-specific EII, Chain A"/>
    <property type="match status" value="1"/>
</dbReference>
<evidence type="ECO:0000256" key="8">
    <source>
        <dbReference type="ARBA" id="ARBA00037387"/>
    </source>
</evidence>
<protein>
    <recommendedName>
        <fullName evidence="9">Ascorbate-specific PTS system EIIA component</fullName>
    </recommendedName>
    <alternativeName>
        <fullName evidence="10">Ascorbate-specific phosphotransferase enzyme IIA component</fullName>
    </alternativeName>
</protein>
<evidence type="ECO:0000256" key="7">
    <source>
        <dbReference type="ARBA" id="ARBA00022777"/>
    </source>
</evidence>
<dbReference type="RefSeq" id="WP_369917548.1">
    <property type="nucleotide sequence ID" value="NZ_JBCLSQ010000001.1"/>
</dbReference>
<evidence type="ECO:0000256" key="6">
    <source>
        <dbReference type="ARBA" id="ARBA00022683"/>
    </source>
</evidence>
<dbReference type="PANTHER" id="PTHR36203:SF1">
    <property type="entry name" value="ASCORBATE-SPECIFIC PTS SYSTEM EIIA COMPONENT"/>
    <property type="match status" value="1"/>
</dbReference>
<dbReference type="CDD" id="cd00211">
    <property type="entry name" value="PTS_IIA_fru"/>
    <property type="match status" value="1"/>
</dbReference>
<evidence type="ECO:0000256" key="2">
    <source>
        <dbReference type="ARBA" id="ARBA00022448"/>
    </source>
</evidence>
<keyword evidence="3" id="KW-0963">Cytoplasm</keyword>
<dbReference type="EMBL" id="JBCLSQ010000001">
    <property type="protein sequence ID" value="MEY8536898.1"/>
    <property type="molecule type" value="Genomic_DNA"/>
</dbReference>